<dbReference type="Pfam" id="PF00534">
    <property type="entry name" value="Glycos_transf_1"/>
    <property type="match status" value="1"/>
</dbReference>
<evidence type="ECO:0000256" key="1">
    <source>
        <dbReference type="ARBA" id="ARBA00022679"/>
    </source>
</evidence>
<gene>
    <name evidence="3" type="ordered locus">MADE_1013195</name>
</gene>
<organism evidence="3 4">
    <name type="scientific">Alteromonas mediterranea (strain DSM 17117 / CIP 110805 / LMG 28347 / Deep ecotype)</name>
    <dbReference type="NCBI Taxonomy" id="1774373"/>
    <lineage>
        <taxon>Bacteria</taxon>
        <taxon>Pseudomonadati</taxon>
        <taxon>Pseudomonadota</taxon>
        <taxon>Gammaproteobacteria</taxon>
        <taxon>Alteromonadales</taxon>
        <taxon>Alteromonadaceae</taxon>
        <taxon>Alteromonas/Salinimonas group</taxon>
        <taxon>Alteromonas</taxon>
    </lineage>
</organism>
<evidence type="ECO:0000259" key="2">
    <source>
        <dbReference type="Pfam" id="PF00534"/>
    </source>
</evidence>
<dbReference type="CDD" id="cd03801">
    <property type="entry name" value="GT4_PimA-like"/>
    <property type="match status" value="1"/>
</dbReference>
<dbReference type="KEGG" id="amc:MADE_1013195"/>
<dbReference type="AlphaFoldDB" id="F2G8R3"/>
<evidence type="ECO:0000313" key="4">
    <source>
        <dbReference type="Proteomes" id="UP000001870"/>
    </source>
</evidence>
<reference evidence="3 4" key="2">
    <citation type="journal article" date="2015" name="Antonie Van Leeuwenhoek">
        <title>Ecophysiological diversity of a novel member of the genus Alteromonas, and description of Alteromonas mediterranea sp. nov.</title>
        <authorList>
            <person name="Ivanova E.P."/>
            <person name="Lopez-Perez M."/>
            <person name="Zabalos M."/>
            <person name="Nguyen S.H."/>
            <person name="Webb H.K."/>
            <person name="Ryan J."/>
            <person name="Lagutin K."/>
            <person name="Vyssotski M."/>
            <person name="Crawford R.J."/>
            <person name="Rodriguez-Valera F."/>
        </authorList>
    </citation>
    <scope>NUCLEOTIDE SEQUENCE [LARGE SCALE GENOMIC DNA]</scope>
    <source>
        <strain evidence="4">DSM 17117 / CIP 110805 / LMG 28347 / Deep ecotype</strain>
    </source>
</reference>
<keyword evidence="1" id="KW-0808">Transferase</keyword>
<reference evidence="3 4" key="1">
    <citation type="journal article" date="2008" name="ISME J.">
        <title>Comparative genomics of two ecotypes of the marine planktonic copiotroph Alteromonas macleodii suggests alternative lifestyles associated with different kinds of particulate organic matter.</title>
        <authorList>
            <person name="Ivars-Martinez E."/>
            <person name="Martin-Cuadrado A.B."/>
            <person name="D'Auria G."/>
            <person name="Mira A."/>
            <person name="Ferriera S."/>
            <person name="Johnson J."/>
            <person name="Friedman R."/>
            <person name="Rodriguez-Valera F."/>
        </authorList>
    </citation>
    <scope>NUCLEOTIDE SEQUENCE [LARGE SCALE GENOMIC DNA]</scope>
    <source>
        <strain evidence="4">DSM 17117 / CIP 110805 / LMG 28347 / Deep ecotype</strain>
    </source>
</reference>
<dbReference type="EMBL" id="CP001103">
    <property type="protein sequence ID" value="AEA98773.2"/>
    <property type="molecule type" value="Genomic_DNA"/>
</dbReference>
<dbReference type="Gene3D" id="3.40.50.2000">
    <property type="entry name" value="Glycogen Phosphorylase B"/>
    <property type="match status" value="2"/>
</dbReference>
<accession>F2G8R3</accession>
<proteinExistence type="predicted"/>
<dbReference type="Proteomes" id="UP000001870">
    <property type="component" value="Chromosome"/>
</dbReference>
<name>F2G8R3_ALTMD</name>
<dbReference type="GO" id="GO:0016757">
    <property type="term" value="F:glycosyltransferase activity"/>
    <property type="evidence" value="ECO:0007669"/>
    <property type="project" value="InterPro"/>
</dbReference>
<dbReference type="PANTHER" id="PTHR46401">
    <property type="entry name" value="GLYCOSYLTRANSFERASE WBBK-RELATED"/>
    <property type="match status" value="1"/>
</dbReference>
<sequence length="363" mass="41971">MIVNRPLIGFYPATNWHAYQKAMAQALEKNGFEVKIGHEFTDKALMASKESVIHFHWIERFWEGGTLFQQLKSIIGMLRFMKRAKRLGKVIVWTVHNHKPHGRVTWADWVGVRLFCFYSDIVACHSEWSKKWIESSMMTRAKVCIVYHGNFNKTFIPVEDNTKLKKRFGIKEKQICIGLVGEIRPNRGHELALESLRNVENAQLLIAGRCKDKAYLALLAERITNYGLGDRVRLVSKNLTDTEFNEFLAISDISLLPYKDITTSGALLASWTVGTPVVASRLPYFSEMIKENDNIGQLFDINSSRSLTSTLKELSDKYTHEHWIEKRKQTLEEAKKYDWNRVIRPLVTEIKSKVTLHEVDKLN</sequence>
<dbReference type="HOGENOM" id="CLU_009583_6_0_6"/>
<evidence type="ECO:0000313" key="3">
    <source>
        <dbReference type="EMBL" id="AEA98773.2"/>
    </source>
</evidence>
<dbReference type="PANTHER" id="PTHR46401:SF2">
    <property type="entry name" value="GLYCOSYLTRANSFERASE WBBK-RELATED"/>
    <property type="match status" value="1"/>
</dbReference>
<keyword evidence="4" id="KW-1185">Reference proteome</keyword>
<feature type="domain" description="Glycosyl transferase family 1" evidence="2">
    <location>
        <begin position="161"/>
        <end position="329"/>
    </location>
</feature>
<dbReference type="GO" id="GO:0009103">
    <property type="term" value="P:lipopolysaccharide biosynthetic process"/>
    <property type="evidence" value="ECO:0007669"/>
    <property type="project" value="TreeGrafter"/>
</dbReference>
<protein>
    <recommendedName>
        <fullName evidence="2">Glycosyl transferase family 1 domain-containing protein</fullName>
    </recommendedName>
</protein>
<dbReference type="SUPFAM" id="SSF53756">
    <property type="entry name" value="UDP-Glycosyltransferase/glycogen phosphorylase"/>
    <property type="match status" value="1"/>
</dbReference>
<dbReference type="InterPro" id="IPR001296">
    <property type="entry name" value="Glyco_trans_1"/>
</dbReference>